<dbReference type="AlphaFoldDB" id="A0AAD6EDB2"/>
<dbReference type="PANTHER" id="PTHR24305">
    <property type="entry name" value="CYTOCHROME P450"/>
    <property type="match status" value="1"/>
</dbReference>
<dbReference type="RefSeq" id="XP_056756246.1">
    <property type="nucleotide sequence ID" value="XM_056891251.1"/>
</dbReference>
<dbReference type="GeneID" id="81581493"/>
<dbReference type="Proteomes" id="UP001213799">
    <property type="component" value="Unassembled WGS sequence"/>
</dbReference>
<dbReference type="PANTHER" id="PTHR24305:SF78">
    <property type="entry name" value="P450, PUTATIVE (EUROFUNG)-RELATED"/>
    <property type="match status" value="1"/>
</dbReference>
<evidence type="ECO:0000313" key="2">
    <source>
        <dbReference type="Proteomes" id="UP001213799"/>
    </source>
</evidence>
<dbReference type="GO" id="GO:0005506">
    <property type="term" value="F:iron ion binding"/>
    <property type="evidence" value="ECO:0007669"/>
    <property type="project" value="InterPro"/>
</dbReference>
<dbReference type="EMBL" id="JAQJAE010000001">
    <property type="protein sequence ID" value="KAJ5615079.1"/>
    <property type="molecule type" value="Genomic_DNA"/>
</dbReference>
<accession>A0AAD6EDB2</accession>
<keyword evidence="2" id="KW-1185">Reference proteome</keyword>
<evidence type="ECO:0000313" key="1">
    <source>
        <dbReference type="EMBL" id="KAJ5615079.1"/>
    </source>
</evidence>
<organism evidence="1 2">
    <name type="scientific">Penicillium hordei</name>
    <dbReference type="NCBI Taxonomy" id="40994"/>
    <lineage>
        <taxon>Eukaryota</taxon>
        <taxon>Fungi</taxon>
        <taxon>Dikarya</taxon>
        <taxon>Ascomycota</taxon>
        <taxon>Pezizomycotina</taxon>
        <taxon>Eurotiomycetes</taxon>
        <taxon>Eurotiomycetidae</taxon>
        <taxon>Eurotiales</taxon>
        <taxon>Aspergillaceae</taxon>
        <taxon>Penicillium</taxon>
    </lineage>
</organism>
<gene>
    <name evidence="1" type="ORF">N7537_000193</name>
</gene>
<name>A0AAD6EDB2_9EURO</name>
<dbReference type="InterPro" id="IPR036396">
    <property type="entry name" value="Cyt_P450_sf"/>
</dbReference>
<dbReference type="GO" id="GO:0004497">
    <property type="term" value="F:monooxygenase activity"/>
    <property type="evidence" value="ECO:0007669"/>
    <property type="project" value="InterPro"/>
</dbReference>
<dbReference type="InterPro" id="IPR050121">
    <property type="entry name" value="Cytochrome_P450_monoxygenase"/>
</dbReference>
<reference evidence="1" key="2">
    <citation type="submission" date="2023-01" db="EMBL/GenBank/DDBJ databases">
        <authorList>
            <person name="Petersen C."/>
        </authorList>
    </citation>
    <scope>NUCLEOTIDE SEQUENCE</scope>
    <source>
        <strain evidence="1">IBT 12815</strain>
    </source>
</reference>
<dbReference type="Gene3D" id="1.10.630.10">
    <property type="entry name" value="Cytochrome P450"/>
    <property type="match status" value="1"/>
</dbReference>
<dbReference type="SUPFAM" id="SSF48264">
    <property type="entry name" value="Cytochrome P450"/>
    <property type="match status" value="1"/>
</dbReference>
<dbReference type="GO" id="GO:0020037">
    <property type="term" value="F:heme binding"/>
    <property type="evidence" value="ECO:0007669"/>
    <property type="project" value="InterPro"/>
</dbReference>
<dbReference type="GO" id="GO:0016705">
    <property type="term" value="F:oxidoreductase activity, acting on paired donors, with incorporation or reduction of molecular oxygen"/>
    <property type="evidence" value="ECO:0007669"/>
    <property type="project" value="InterPro"/>
</dbReference>
<protein>
    <submittedName>
        <fullName evidence="1">Cytochrome P450</fullName>
    </submittedName>
</protein>
<reference evidence="1" key="1">
    <citation type="journal article" date="2023" name="IMA Fungus">
        <title>Comparative genomic study of the Penicillium genus elucidates a diverse pangenome and 15 lateral gene transfer events.</title>
        <authorList>
            <person name="Petersen C."/>
            <person name="Sorensen T."/>
            <person name="Nielsen M.R."/>
            <person name="Sondergaard T.E."/>
            <person name="Sorensen J.L."/>
            <person name="Fitzpatrick D.A."/>
            <person name="Frisvad J.C."/>
            <person name="Nielsen K.L."/>
        </authorList>
    </citation>
    <scope>NUCLEOTIDE SEQUENCE</scope>
    <source>
        <strain evidence="1">IBT 12815</strain>
    </source>
</reference>
<comment type="caution">
    <text evidence="1">The sequence shown here is derived from an EMBL/GenBank/DDBJ whole genome shotgun (WGS) entry which is preliminary data.</text>
</comment>
<proteinExistence type="predicted"/>
<sequence>MHRISSPAIKGVHDHKAILGKLCHVPWLLNSCIPGVAPGYFSFIRWCGDEIEQKQRTYVEKDTFAAPTEAALDEDSQVVVVVGSETTATTLPSALYYLAKNPAIPSRLQLHLDEDMSKETLRLRPAVMMGGYRITPAEGIQVGEMYIPGNINVFVPVQLI</sequence>